<name>A0A137P4Q8_CONC2</name>
<evidence type="ECO:0008006" key="3">
    <source>
        <dbReference type="Google" id="ProtNLM"/>
    </source>
</evidence>
<reference evidence="1 2" key="1">
    <citation type="journal article" date="2015" name="Genome Biol. Evol.">
        <title>Phylogenomic analyses indicate that early fungi evolved digesting cell walls of algal ancestors of land plants.</title>
        <authorList>
            <person name="Chang Y."/>
            <person name="Wang S."/>
            <person name="Sekimoto S."/>
            <person name="Aerts A.L."/>
            <person name="Choi C."/>
            <person name="Clum A."/>
            <person name="LaButti K.M."/>
            <person name="Lindquist E.A."/>
            <person name="Yee Ngan C."/>
            <person name="Ohm R.A."/>
            <person name="Salamov A.A."/>
            <person name="Grigoriev I.V."/>
            <person name="Spatafora J.W."/>
            <person name="Berbee M.L."/>
        </authorList>
    </citation>
    <scope>NUCLEOTIDE SEQUENCE [LARGE SCALE GENOMIC DNA]</scope>
    <source>
        <strain evidence="1 2">NRRL 28638</strain>
    </source>
</reference>
<dbReference type="SUPFAM" id="SSF52047">
    <property type="entry name" value="RNI-like"/>
    <property type="match status" value="1"/>
</dbReference>
<evidence type="ECO:0000313" key="2">
    <source>
        <dbReference type="Proteomes" id="UP000070444"/>
    </source>
</evidence>
<evidence type="ECO:0000313" key="1">
    <source>
        <dbReference type="EMBL" id="KXN69921.1"/>
    </source>
</evidence>
<organism evidence="1 2">
    <name type="scientific">Conidiobolus coronatus (strain ATCC 28846 / CBS 209.66 / NRRL 28638)</name>
    <name type="common">Delacroixia coronata</name>
    <dbReference type="NCBI Taxonomy" id="796925"/>
    <lineage>
        <taxon>Eukaryota</taxon>
        <taxon>Fungi</taxon>
        <taxon>Fungi incertae sedis</taxon>
        <taxon>Zoopagomycota</taxon>
        <taxon>Entomophthoromycotina</taxon>
        <taxon>Entomophthoromycetes</taxon>
        <taxon>Entomophthorales</taxon>
        <taxon>Ancylistaceae</taxon>
        <taxon>Conidiobolus</taxon>
    </lineage>
</organism>
<gene>
    <name evidence="1" type="ORF">CONCODRAFT_7622</name>
</gene>
<dbReference type="Gene3D" id="3.80.10.10">
    <property type="entry name" value="Ribonuclease Inhibitor"/>
    <property type="match status" value="1"/>
</dbReference>
<dbReference type="InterPro" id="IPR032675">
    <property type="entry name" value="LRR_dom_sf"/>
</dbReference>
<dbReference type="EMBL" id="KQ964519">
    <property type="protein sequence ID" value="KXN69921.1"/>
    <property type="molecule type" value="Genomic_DNA"/>
</dbReference>
<proteinExistence type="predicted"/>
<dbReference type="AlphaFoldDB" id="A0A137P4Q8"/>
<dbReference type="Proteomes" id="UP000070444">
    <property type="component" value="Unassembled WGS sequence"/>
</dbReference>
<sequence length="414" mass="49061">MRTEQPNQSQEISWKYLPDTTTLVQYLDRICLIELSKCCKYYRYQLERQVLEKLSLSTWIGKNMDTYIELTESNNYKKVLNLMKNDLGSKLKLVKKITLDCEIDHPFAKKFVELLPNIKTLRFYENHEGCCENTELGLITILNGMKHLQHAEFRYYWEPLDHIYANKQIFPKSLKSLKIFRYGHFSNYDDSLKIYDRLDSNYTDLYSLSIVSNRMIRNLASEMPKLQEVEINDVLDLDTSKLVEFLKANPQLKKLNTCFKQINEEILNTILSSKCLEYWNINSTYWKEKKINSLSSNFSIKHLGVDKSLSTDLAIQFIQACKGLESLELKHYNGLKGFNWSNFEQRINILRLSYSYFTPSDIKEIESSKLFKQIHFELHTPIEKFIDEYNIDKLKNYRFIPSISKYCTLKLINK</sequence>
<protein>
    <recommendedName>
        <fullName evidence="3">RNI-like protein</fullName>
    </recommendedName>
</protein>
<accession>A0A137P4Q8</accession>
<keyword evidence="2" id="KW-1185">Reference proteome</keyword>